<evidence type="ECO:0000259" key="2">
    <source>
        <dbReference type="Pfam" id="PF11258"/>
    </source>
</evidence>
<dbReference type="Pfam" id="PF11258">
    <property type="entry name" value="DUF3048"/>
    <property type="match status" value="1"/>
</dbReference>
<organism evidence="4 5">
    <name type="scientific">Streptomyces tardus</name>
    <dbReference type="NCBI Taxonomy" id="2780544"/>
    <lineage>
        <taxon>Bacteria</taxon>
        <taxon>Bacillati</taxon>
        <taxon>Actinomycetota</taxon>
        <taxon>Actinomycetes</taxon>
        <taxon>Kitasatosporales</taxon>
        <taxon>Streptomycetaceae</taxon>
        <taxon>Streptomyces</taxon>
    </lineage>
</organism>
<feature type="domain" description="DUF3048" evidence="3">
    <location>
        <begin position="226"/>
        <end position="338"/>
    </location>
</feature>
<comment type="caution">
    <text evidence="4">The sequence shown here is derived from an EMBL/GenBank/DDBJ whole genome shotgun (WGS) entry which is preliminary data.</text>
</comment>
<dbReference type="InterPro" id="IPR023158">
    <property type="entry name" value="YerB-like_sf"/>
</dbReference>
<dbReference type="Gene3D" id="3.50.90.10">
    <property type="entry name" value="YerB-like"/>
    <property type="match status" value="1"/>
</dbReference>
<keyword evidence="5" id="KW-1185">Reference proteome</keyword>
<dbReference type="InterPro" id="IPR021416">
    <property type="entry name" value="DUF3048_N"/>
</dbReference>
<reference evidence="4" key="1">
    <citation type="submission" date="2021-06" db="EMBL/GenBank/DDBJ databases">
        <title>Sequencing of actinobacteria type strains.</title>
        <authorList>
            <person name="Nguyen G.-S."/>
            <person name="Wentzel A."/>
        </authorList>
    </citation>
    <scope>NUCLEOTIDE SEQUENCE</scope>
    <source>
        <strain evidence="4">P38-E01</strain>
    </source>
</reference>
<evidence type="ECO:0000256" key="1">
    <source>
        <dbReference type="SAM" id="MobiDB-lite"/>
    </source>
</evidence>
<dbReference type="EMBL" id="JAELVF020000001">
    <property type="protein sequence ID" value="MBU7598098.1"/>
    <property type="molecule type" value="Genomic_DNA"/>
</dbReference>
<feature type="region of interest" description="Disordered" evidence="1">
    <location>
        <begin position="1"/>
        <end position="27"/>
    </location>
</feature>
<dbReference type="Pfam" id="PF17479">
    <property type="entry name" value="DUF3048_C"/>
    <property type="match status" value="1"/>
</dbReference>
<feature type="region of interest" description="Disordered" evidence="1">
    <location>
        <begin position="48"/>
        <end position="67"/>
    </location>
</feature>
<evidence type="ECO:0000259" key="3">
    <source>
        <dbReference type="Pfam" id="PF17479"/>
    </source>
</evidence>
<dbReference type="SUPFAM" id="SSF159774">
    <property type="entry name" value="YerB-like"/>
    <property type="match status" value="1"/>
</dbReference>
<accession>A0A949N8N5</accession>
<feature type="domain" description="DUF3048" evidence="2">
    <location>
        <begin position="71"/>
        <end position="198"/>
    </location>
</feature>
<protein>
    <submittedName>
        <fullName evidence="4">DUF3048 domain-containing protein</fullName>
    </submittedName>
</protein>
<dbReference type="Proteomes" id="UP000694501">
    <property type="component" value="Unassembled WGS sequence"/>
</dbReference>
<gene>
    <name evidence="4" type="ORF">JGS22_010860</name>
</gene>
<dbReference type="AlphaFoldDB" id="A0A949N8N5"/>
<name>A0A949N8N5_9ACTN</name>
<proteinExistence type="predicted"/>
<sequence length="343" mass="36965">MAAPPTGFRNRHRSPARAGAAPSPRPRPRSAVLALALALVGSLALAGSSSADGSAGTAPLRSSSPYTGEPAVPAPVLALKVDNSARARPHVGLERADMVYVEKVEAGMSRLMAVYASEQAPVAGPVRSARESDLELLRQFGRPALAYSGVQKKLQPHIERAPLYPVPQEKNRDAYFRDQDRPSPHNLFMQSRKVLDLAPRASLSRDIGLRFGPAPAGGRPTRQASVSYDAARTSFEWSPKQRRWLASFDGEPAMSASGARLGGRTVVIQRVTMRDSDFGDSTGAVTPYIETLGEGTATVLRNGRAYETRWERATPQSGTVYRLADGSRMPFAAGQTWVVYADR</sequence>
<dbReference type="InterPro" id="IPR035328">
    <property type="entry name" value="DUF3048_C"/>
</dbReference>
<evidence type="ECO:0000313" key="4">
    <source>
        <dbReference type="EMBL" id="MBU7598098.1"/>
    </source>
</evidence>
<evidence type="ECO:0000313" key="5">
    <source>
        <dbReference type="Proteomes" id="UP000694501"/>
    </source>
</evidence>
<dbReference type="RefSeq" id="WP_211042779.1">
    <property type="nucleotide sequence ID" value="NZ_JAELVF020000001.1"/>
</dbReference>